<reference evidence="1 2" key="1">
    <citation type="submission" date="2020-08" db="EMBL/GenBank/DDBJ databases">
        <title>Sequencing the genomes of 1000 actinobacteria strains.</title>
        <authorList>
            <person name="Klenk H.-P."/>
        </authorList>
    </citation>
    <scope>NUCLEOTIDE SEQUENCE [LARGE SCALE GENOMIC DNA]</scope>
    <source>
        <strain evidence="1 2">DSM 22242</strain>
    </source>
</reference>
<sequence>MFYYEESATGQADINRIWDLYSDVSKWSTWDSGVRSVRLSGPFSAGTHGVMEMSHGPDLPFILVECSQMKGFTTKSEMGPMTITFEHALVEDAGNVTITHAVTIDGGEESQMDNIGKGITAGLAGCLKKLLSM</sequence>
<dbReference type="AlphaFoldDB" id="A0A7W5D173"/>
<dbReference type="Proteomes" id="UP000530850">
    <property type="component" value="Unassembled WGS sequence"/>
</dbReference>
<dbReference type="Gene3D" id="3.30.530.20">
    <property type="match status" value="1"/>
</dbReference>
<accession>A0A7W5D173</accession>
<dbReference type="EMBL" id="JACHYA010000001">
    <property type="protein sequence ID" value="MBB3170795.1"/>
    <property type="molecule type" value="Genomic_DNA"/>
</dbReference>
<comment type="caution">
    <text evidence="1">The sequence shown here is derived from an EMBL/GenBank/DDBJ whole genome shotgun (WGS) entry which is preliminary data.</text>
</comment>
<proteinExistence type="predicted"/>
<evidence type="ECO:0008006" key="3">
    <source>
        <dbReference type="Google" id="ProtNLM"/>
    </source>
</evidence>
<dbReference type="InterPro" id="IPR023393">
    <property type="entry name" value="START-like_dom_sf"/>
</dbReference>
<dbReference type="SUPFAM" id="SSF55961">
    <property type="entry name" value="Bet v1-like"/>
    <property type="match status" value="1"/>
</dbReference>
<gene>
    <name evidence="1" type="ORF">FHR31_000575</name>
</gene>
<evidence type="ECO:0000313" key="2">
    <source>
        <dbReference type="Proteomes" id="UP000530850"/>
    </source>
</evidence>
<organism evidence="1 2">
    <name type="scientific">Parvibacter caecicola</name>
    <dbReference type="NCBI Taxonomy" id="747645"/>
    <lineage>
        <taxon>Bacteria</taxon>
        <taxon>Bacillati</taxon>
        <taxon>Actinomycetota</taxon>
        <taxon>Coriobacteriia</taxon>
        <taxon>Coriobacteriales</taxon>
        <taxon>Coriobacteriaceae</taxon>
        <taxon>Parvibacter</taxon>
    </lineage>
</organism>
<protein>
    <recommendedName>
        <fullName evidence="3">Polyketide cyclase</fullName>
    </recommendedName>
</protein>
<dbReference type="GeneID" id="93357162"/>
<evidence type="ECO:0000313" key="1">
    <source>
        <dbReference type="EMBL" id="MBB3170795.1"/>
    </source>
</evidence>
<name>A0A7W5D173_9ACTN</name>
<dbReference type="RefSeq" id="WP_123185853.1">
    <property type="nucleotide sequence ID" value="NZ_JACHYA010000001.1"/>
</dbReference>